<dbReference type="GO" id="GO:0016846">
    <property type="term" value="F:carbon-sulfur lyase activity"/>
    <property type="evidence" value="ECO:0007669"/>
    <property type="project" value="InterPro"/>
</dbReference>
<dbReference type="InterPro" id="IPR006913">
    <property type="entry name" value="CENP-V/GFA"/>
</dbReference>
<keyword evidence="4" id="KW-0456">Lyase</keyword>
<keyword evidence="3" id="KW-0862">Zinc</keyword>
<evidence type="ECO:0000256" key="4">
    <source>
        <dbReference type="ARBA" id="ARBA00023239"/>
    </source>
</evidence>
<dbReference type="PROSITE" id="PS51891">
    <property type="entry name" value="CENP_V_GFA"/>
    <property type="match status" value="1"/>
</dbReference>
<gene>
    <name evidence="6" type="ORF">AMATHDRAFT_150363</name>
</gene>
<evidence type="ECO:0000256" key="2">
    <source>
        <dbReference type="ARBA" id="ARBA00022723"/>
    </source>
</evidence>
<dbReference type="PANTHER" id="PTHR33337">
    <property type="entry name" value="GFA DOMAIN-CONTAINING PROTEIN"/>
    <property type="match status" value="1"/>
</dbReference>
<proteinExistence type="inferred from homology"/>
<evidence type="ECO:0000256" key="3">
    <source>
        <dbReference type="ARBA" id="ARBA00022833"/>
    </source>
</evidence>
<dbReference type="PANTHER" id="PTHR33337:SF40">
    <property type="entry name" value="CENP-V_GFA DOMAIN-CONTAINING PROTEIN-RELATED"/>
    <property type="match status" value="1"/>
</dbReference>
<comment type="similarity">
    <text evidence="1">Belongs to the Gfa family.</text>
</comment>
<protein>
    <recommendedName>
        <fullName evidence="5">CENP-V/GFA domain-containing protein</fullName>
    </recommendedName>
</protein>
<keyword evidence="7" id="KW-1185">Reference proteome</keyword>
<organism evidence="6 7">
    <name type="scientific">Amanita thiersii Skay4041</name>
    <dbReference type="NCBI Taxonomy" id="703135"/>
    <lineage>
        <taxon>Eukaryota</taxon>
        <taxon>Fungi</taxon>
        <taxon>Dikarya</taxon>
        <taxon>Basidiomycota</taxon>
        <taxon>Agaricomycotina</taxon>
        <taxon>Agaricomycetes</taxon>
        <taxon>Agaricomycetidae</taxon>
        <taxon>Agaricales</taxon>
        <taxon>Pluteineae</taxon>
        <taxon>Amanitaceae</taxon>
        <taxon>Amanita</taxon>
    </lineage>
</organism>
<reference evidence="6 7" key="1">
    <citation type="submission" date="2014-02" db="EMBL/GenBank/DDBJ databases">
        <title>Transposable element dynamics among asymbiotic and ectomycorrhizal Amanita fungi.</title>
        <authorList>
            <consortium name="DOE Joint Genome Institute"/>
            <person name="Hess J."/>
            <person name="Skrede I."/>
            <person name="Wolfe B."/>
            <person name="LaButti K."/>
            <person name="Ohm R.A."/>
            <person name="Grigoriev I.V."/>
            <person name="Pringle A."/>
        </authorList>
    </citation>
    <scope>NUCLEOTIDE SEQUENCE [LARGE SCALE GENOMIC DNA]</scope>
    <source>
        <strain evidence="6 7">SKay4041</strain>
    </source>
</reference>
<dbReference type="Pfam" id="PF04828">
    <property type="entry name" value="GFA"/>
    <property type="match status" value="1"/>
</dbReference>
<feature type="domain" description="CENP-V/GFA" evidence="5">
    <location>
        <begin position="3"/>
        <end position="108"/>
    </location>
</feature>
<dbReference type="SUPFAM" id="SSF51316">
    <property type="entry name" value="Mss4-like"/>
    <property type="match status" value="1"/>
</dbReference>
<dbReference type="STRING" id="703135.A0A2A9NKL0"/>
<evidence type="ECO:0000259" key="5">
    <source>
        <dbReference type="PROSITE" id="PS51891"/>
    </source>
</evidence>
<dbReference type="GO" id="GO:0046872">
    <property type="term" value="F:metal ion binding"/>
    <property type="evidence" value="ECO:0007669"/>
    <property type="project" value="UniProtKB-KW"/>
</dbReference>
<dbReference type="AlphaFoldDB" id="A0A2A9NKL0"/>
<dbReference type="Gene3D" id="3.90.1590.10">
    <property type="entry name" value="glutathione-dependent formaldehyde- activating enzyme (gfa)"/>
    <property type="match status" value="1"/>
</dbReference>
<dbReference type="Proteomes" id="UP000242287">
    <property type="component" value="Unassembled WGS sequence"/>
</dbReference>
<keyword evidence="2" id="KW-0479">Metal-binding</keyword>
<dbReference type="EMBL" id="KZ302071">
    <property type="protein sequence ID" value="PFH48242.1"/>
    <property type="molecule type" value="Genomic_DNA"/>
</dbReference>
<evidence type="ECO:0000313" key="6">
    <source>
        <dbReference type="EMBL" id="PFH48242.1"/>
    </source>
</evidence>
<evidence type="ECO:0000313" key="7">
    <source>
        <dbReference type="Proteomes" id="UP000242287"/>
    </source>
</evidence>
<dbReference type="InterPro" id="IPR011057">
    <property type="entry name" value="Mss4-like_sf"/>
</dbReference>
<accession>A0A2A9NKL0</accession>
<evidence type="ECO:0000256" key="1">
    <source>
        <dbReference type="ARBA" id="ARBA00005495"/>
    </source>
</evidence>
<dbReference type="OrthoDB" id="428768at2759"/>
<sequence>MGHKGACLCGQTTIEIAETFTEQLACHCKDCRQTSGSAFATNVIVPKSQLKITGPIKQYKNLVPTGNYVTRTFCGNCGSAISHGSDYFGETVAVQTGNFEDFANIPFTTEIFVKDRWPVLAEMKGTQQVDTQL</sequence>
<name>A0A2A9NKL0_9AGAR</name>